<dbReference type="EMBL" id="QXFW01000106">
    <property type="protein sequence ID" value="KAE9024970.1"/>
    <property type="molecule type" value="Genomic_DNA"/>
</dbReference>
<evidence type="ECO:0000313" key="9">
    <source>
        <dbReference type="EMBL" id="KAE9320329.1"/>
    </source>
</evidence>
<evidence type="ECO:0000313" key="8">
    <source>
        <dbReference type="EMBL" id="KAE9251694.1"/>
    </source>
</evidence>
<dbReference type="Proteomes" id="UP000433483">
    <property type="component" value="Unassembled WGS sequence"/>
</dbReference>
<evidence type="ECO:0000313" key="11">
    <source>
        <dbReference type="Proteomes" id="UP000433483"/>
    </source>
</evidence>
<evidence type="ECO:0000313" key="5">
    <source>
        <dbReference type="EMBL" id="KAE9132924.1"/>
    </source>
</evidence>
<evidence type="ECO:0000313" key="12">
    <source>
        <dbReference type="Proteomes" id="UP000437068"/>
    </source>
</evidence>
<evidence type="ECO:0000313" key="10">
    <source>
        <dbReference type="Proteomes" id="UP000429523"/>
    </source>
</evidence>
<organism evidence="2 10">
    <name type="scientific">Phytophthora fragariae</name>
    <dbReference type="NCBI Taxonomy" id="53985"/>
    <lineage>
        <taxon>Eukaryota</taxon>
        <taxon>Sar</taxon>
        <taxon>Stramenopiles</taxon>
        <taxon>Oomycota</taxon>
        <taxon>Peronosporomycetes</taxon>
        <taxon>Peronosporales</taxon>
        <taxon>Peronosporaceae</taxon>
        <taxon>Phytophthora</taxon>
    </lineage>
</organism>
<dbReference type="Proteomes" id="UP000429523">
    <property type="component" value="Unassembled WGS sequence"/>
</dbReference>
<evidence type="ECO:0000313" key="3">
    <source>
        <dbReference type="EMBL" id="KAE9024970.1"/>
    </source>
</evidence>
<dbReference type="Proteomes" id="UP000440367">
    <property type="component" value="Unassembled WGS sequence"/>
</dbReference>
<dbReference type="Proteomes" id="UP000460718">
    <property type="component" value="Unassembled WGS sequence"/>
</dbReference>
<feature type="compositionally biased region" description="Acidic residues" evidence="1">
    <location>
        <begin position="40"/>
        <end position="54"/>
    </location>
</feature>
<protein>
    <submittedName>
        <fullName evidence="2">Uncharacterized protein</fullName>
    </submittedName>
</protein>
<reference evidence="10 11" key="1">
    <citation type="submission" date="2018-08" db="EMBL/GenBank/DDBJ databases">
        <title>Genomic investigation of the strawberry pathogen Phytophthora fragariae indicates pathogenicity is determined by transcriptional variation in three key races.</title>
        <authorList>
            <person name="Adams T.M."/>
            <person name="Armitage A.D."/>
            <person name="Sobczyk M.K."/>
            <person name="Bates H.J."/>
            <person name="Dunwell J.M."/>
            <person name="Nellist C.F."/>
            <person name="Harrison R.J."/>
        </authorList>
    </citation>
    <scope>NUCLEOTIDE SEQUENCE [LARGE SCALE GENOMIC DNA]</scope>
    <source>
        <strain evidence="9 12">A4</strain>
        <strain evidence="8 13">BC-1</strain>
        <strain evidence="7 11">NOV-27</strain>
        <strain evidence="6 14">NOV-5</strain>
        <strain evidence="5 15">NOV-71</strain>
        <strain evidence="2 10">NOV-9</strain>
        <strain evidence="4 17">ONT-3</strain>
        <strain evidence="3 16">SCRP245</strain>
    </source>
</reference>
<accession>A0A6A3FNG2</accession>
<dbReference type="EMBL" id="QXGA01000106">
    <property type="protein sequence ID" value="KAE9152416.1"/>
    <property type="molecule type" value="Genomic_DNA"/>
</dbReference>
<evidence type="ECO:0000313" key="13">
    <source>
        <dbReference type="Proteomes" id="UP000440367"/>
    </source>
</evidence>
<evidence type="ECO:0000313" key="2">
    <source>
        <dbReference type="EMBL" id="KAE8947585.1"/>
    </source>
</evidence>
<dbReference type="Proteomes" id="UP000440732">
    <property type="component" value="Unassembled WGS sequence"/>
</dbReference>
<dbReference type="EMBL" id="QXGD01000127">
    <property type="protein sequence ID" value="KAE9251694.1"/>
    <property type="molecule type" value="Genomic_DNA"/>
</dbReference>
<evidence type="ECO:0000313" key="4">
    <source>
        <dbReference type="EMBL" id="KAE9131643.1"/>
    </source>
</evidence>
<dbReference type="EMBL" id="QXGF01000076">
    <property type="protein sequence ID" value="KAE8947585.1"/>
    <property type="molecule type" value="Genomic_DNA"/>
</dbReference>
<name>A0A6A3FNG2_9STRA</name>
<keyword evidence="11" id="KW-1185">Reference proteome</keyword>
<dbReference type="EMBL" id="QXGE01000203">
    <property type="protein sequence ID" value="KAE9320329.1"/>
    <property type="molecule type" value="Genomic_DNA"/>
</dbReference>
<dbReference type="EMBL" id="QXGB01000114">
    <property type="protein sequence ID" value="KAE9229737.1"/>
    <property type="molecule type" value="Genomic_DNA"/>
</dbReference>
<dbReference type="Proteomes" id="UP000437068">
    <property type="component" value="Unassembled WGS sequence"/>
</dbReference>
<dbReference type="EMBL" id="QXFX01000108">
    <property type="protein sequence ID" value="KAE9131643.1"/>
    <property type="molecule type" value="Genomic_DNA"/>
</dbReference>
<gene>
    <name evidence="9" type="ORF">PF001_g5467</name>
    <name evidence="8" type="ORF">PF002_g4186</name>
    <name evidence="7" type="ORF">PF005_g3742</name>
    <name evidence="6" type="ORF">PF006_g3374</name>
    <name evidence="5" type="ORF">PF007_g3536</name>
    <name evidence="2" type="ORF">PF009_g2815</name>
    <name evidence="4" type="ORF">PF010_g3463</name>
    <name evidence="3" type="ORF">PF011_g3245</name>
</gene>
<dbReference type="EMBL" id="QXFZ01000106">
    <property type="protein sequence ID" value="KAE9132924.1"/>
    <property type="molecule type" value="Genomic_DNA"/>
</dbReference>
<sequence>MDNIVHKGAIKGFLAPEPKTTPNSASTPPAKSASKSASQYEDENSMDEVFEDESSVYNSSASSFEDEAYAKTSRTAKLTKNVPRSRGERSAATSISGSPQSLKKIKGLQLQQRMGGLEAALASTQTEFSKTKTQLANSDIGHSKRLKATTKILLDKEE</sequence>
<evidence type="ECO:0000313" key="6">
    <source>
        <dbReference type="EMBL" id="KAE9152416.1"/>
    </source>
</evidence>
<evidence type="ECO:0000313" key="16">
    <source>
        <dbReference type="Proteomes" id="UP000460718"/>
    </source>
</evidence>
<evidence type="ECO:0000313" key="14">
    <source>
        <dbReference type="Proteomes" id="UP000440732"/>
    </source>
</evidence>
<feature type="compositionally biased region" description="Low complexity" evidence="1">
    <location>
        <begin position="18"/>
        <end position="38"/>
    </location>
</feature>
<proteinExistence type="predicted"/>
<comment type="caution">
    <text evidence="2">The sequence shown here is derived from an EMBL/GenBank/DDBJ whole genome shotgun (WGS) entry which is preliminary data.</text>
</comment>
<feature type="compositionally biased region" description="Polar residues" evidence="1">
    <location>
        <begin position="91"/>
        <end position="101"/>
    </location>
</feature>
<dbReference type="Proteomes" id="UP000488956">
    <property type="component" value="Unassembled WGS sequence"/>
</dbReference>
<dbReference type="OrthoDB" id="10622476at2759"/>
<evidence type="ECO:0000313" key="17">
    <source>
        <dbReference type="Proteomes" id="UP000488956"/>
    </source>
</evidence>
<dbReference type="Proteomes" id="UP000441208">
    <property type="component" value="Unassembled WGS sequence"/>
</dbReference>
<feature type="region of interest" description="Disordered" evidence="1">
    <location>
        <begin position="1"/>
        <end position="103"/>
    </location>
</feature>
<dbReference type="AlphaFoldDB" id="A0A6A3FNG2"/>
<evidence type="ECO:0000313" key="7">
    <source>
        <dbReference type="EMBL" id="KAE9229737.1"/>
    </source>
</evidence>
<evidence type="ECO:0000256" key="1">
    <source>
        <dbReference type="SAM" id="MobiDB-lite"/>
    </source>
</evidence>
<evidence type="ECO:0000313" key="15">
    <source>
        <dbReference type="Proteomes" id="UP000441208"/>
    </source>
</evidence>